<evidence type="ECO:0000259" key="8">
    <source>
        <dbReference type="Pfam" id="PF06507"/>
    </source>
</evidence>
<dbReference type="GO" id="GO:0009734">
    <property type="term" value="P:auxin-activated signaling pathway"/>
    <property type="evidence" value="ECO:0007669"/>
    <property type="project" value="UniProtKB-KW"/>
</dbReference>
<reference evidence="9" key="1">
    <citation type="submission" date="2019-09" db="EMBL/GenBank/DDBJ databases">
        <title>Draft genome information of white flower Hibiscus syriacus.</title>
        <authorList>
            <person name="Kim Y.-M."/>
        </authorList>
    </citation>
    <scope>NUCLEOTIDE SEQUENCE [LARGE SCALE GENOMIC DNA]</scope>
    <source>
        <strain evidence="9">YM2019G1</strain>
    </source>
</reference>
<evidence type="ECO:0000256" key="6">
    <source>
        <dbReference type="ARBA" id="ARBA00023242"/>
    </source>
</evidence>
<dbReference type="Pfam" id="PF06507">
    <property type="entry name" value="ARF_AD"/>
    <property type="match status" value="1"/>
</dbReference>
<proteinExistence type="inferred from homology"/>
<dbReference type="GO" id="GO:0003677">
    <property type="term" value="F:DNA binding"/>
    <property type="evidence" value="ECO:0007669"/>
    <property type="project" value="UniProtKB-KW"/>
</dbReference>
<dbReference type="InterPro" id="IPR010525">
    <property type="entry name" value="ARF_dom"/>
</dbReference>
<evidence type="ECO:0000256" key="1">
    <source>
        <dbReference type="ARBA" id="ARBA00004123"/>
    </source>
</evidence>
<name>A0A6A2YX92_HIBSY</name>
<dbReference type="GO" id="GO:0006355">
    <property type="term" value="P:regulation of DNA-templated transcription"/>
    <property type="evidence" value="ECO:0007669"/>
    <property type="project" value="InterPro"/>
</dbReference>
<accession>A0A6A2YX92</accession>
<dbReference type="EMBL" id="VEPZ02001261">
    <property type="protein sequence ID" value="KAE8683655.1"/>
    <property type="molecule type" value="Genomic_DNA"/>
</dbReference>
<keyword evidence="3" id="KW-0805">Transcription regulation</keyword>
<keyword evidence="6" id="KW-0539">Nucleus</keyword>
<comment type="subcellular location">
    <subcellularLocation>
        <location evidence="1">Nucleus</location>
    </subcellularLocation>
</comment>
<dbReference type="InterPro" id="IPR044835">
    <property type="entry name" value="ARF_plant"/>
</dbReference>
<evidence type="ECO:0000313" key="10">
    <source>
        <dbReference type="Proteomes" id="UP000436088"/>
    </source>
</evidence>
<evidence type="ECO:0000256" key="4">
    <source>
        <dbReference type="ARBA" id="ARBA00023125"/>
    </source>
</evidence>
<sequence>MELSGGSDIYIGVNRGDISLLLAGVFFMSQKSLVAGDAVLFLRGEDGELRLGIRRAVRPRNYLPESVITKQNSYLNVLSPVANALSTKSMVHVFYSPRASHAEFVVPFKKYIKSITNSVCIGTRFKMRFGIDDSPERSGLVTGMGDMDPFKWPNSKWRCLRVRWDEENVIGFQRVSPWEIDPSVSLPPLGIQPSPRLKKMRTGPQAAAPDTPITGGSRFLDFEESLRPSKVLQGQENVGFVSHLHRRGTLNRPLDFEMQSPAHHQSLASTGIGKSNISEYMRVCPTAYAGFAESNRFPKVLQGQEIFQLRSLTQRVDLNLGAWMKTNLGCKIYNMHQSPKTNCYPLASEGLQNMYFPYSEFYKNGQEPMVSSFPSPLLRGNVSFNASSIKDG</sequence>
<keyword evidence="10" id="KW-1185">Reference proteome</keyword>
<evidence type="ECO:0000256" key="7">
    <source>
        <dbReference type="ARBA" id="ARBA00023294"/>
    </source>
</evidence>
<dbReference type="Gene3D" id="2.40.330.10">
    <property type="entry name" value="DNA-binding pseudobarrel domain"/>
    <property type="match status" value="1"/>
</dbReference>
<comment type="caution">
    <text evidence="9">The sequence shown here is derived from an EMBL/GenBank/DDBJ whole genome shotgun (WGS) entry which is preliminary data.</text>
</comment>
<protein>
    <submittedName>
        <fullName evidence="9">Auxin response factor 4</fullName>
    </submittedName>
</protein>
<keyword evidence="7" id="KW-0927">Auxin signaling pathway</keyword>
<dbReference type="Gene3D" id="2.30.30.1040">
    <property type="match status" value="1"/>
</dbReference>
<keyword evidence="5" id="KW-0804">Transcription</keyword>
<dbReference type="PANTHER" id="PTHR31384">
    <property type="entry name" value="AUXIN RESPONSE FACTOR 4-RELATED"/>
    <property type="match status" value="1"/>
</dbReference>
<comment type="similarity">
    <text evidence="2">Belongs to the ARF family.</text>
</comment>
<dbReference type="InterPro" id="IPR015300">
    <property type="entry name" value="DNA-bd_pseudobarrel_sf"/>
</dbReference>
<keyword evidence="4" id="KW-0238">DNA-binding</keyword>
<dbReference type="AlphaFoldDB" id="A0A6A2YX92"/>
<dbReference type="FunFam" id="2.30.30.1040:FF:000001">
    <property type="entry name" value="Auxin response factor"/>
    <property type="match status" value="1"/>
</dbReference>
<gene>
    <name evidence="9" type="ORF">F3Y22_tig00111193pilonHSYRG00015</name>
</gene>
<organism evidence="9 10">
    <name type="scientific">Hibiscus syriacus</name>
    <name type="common">Rose of Sharon</name>
    <dbReference type="NCBI Taxonomy" id="106335"/>
    <lineage>
        <taxon>Eukaryota</taxon>
        <taxon>Viridiplantae</taxon>
        <taxon>Streptophyta</taxon>
        <taxon>Embryophyta</taxon>
        <taxon>Tracheophyta</taxon>
        <taxon>Spermatophyta</taxon>
        <taxon>Magnoliopsida</taxon>
        <taxon>eudicotyledons</taxon>
        <taxon>Gunneridae</taxon>
        <taxon>Pentapetalae</taxon>
        <taxon>rosids</taxon>
        <taxon>malvids</taxon>
        <taxon>Malvales</taxon>
        <taxon>Malvaceae</taxon>
        <taxon>Malvoideae</taxon>
        <taxon>Hibiscus</taxon>
    </lineage>
</organism>
<dbReference type="GO" id="GO:0005634">
    <property type="term" value="C:nucleus"/>
    <property type="evidence" value="ECO:0007669"/>
    <property type="project" value="UniProtKB-SubCell"/>
</dbReference>
<dbReference type="Proteomes" id="UP000436088">
    <property type="component" value="Unassembled WGS sequence"/>
</dbReference>
<evidence type="ECO:0000256" key="2">
    <source>
        <dbReference type="ARBA" id="ARBA00007853"/>
    </source>
</evidence>
<dbReference type="PANTHER" id="PTHR31384:SF102">
    <property type="entry name" value="AUXIN RESPONSE FACTOR 4"/>
    <property type="match status" value="1"/>
</dbReference>
<evidence type="ECO:0000256" key="5">
    <source>
        <dbReference type="ARBA" id="ARBA00023163"/>
    </source>
</evidence>
<evidence type="ECO:0000256" key="3">
    <source>
        <dbReference type="ARBA" id="ARBA00023015"/>
    </source>
</evidence>
<evidence type="ECO:0000313" key="9">
    <source>
        <dbReference type="EMBL" id="KAE8683655.1"/>
    </source>
</evidence>
<feature type="domain" description="Auxin response factor" evidence="8">
    <location>
        <begin position="104"/>
        <end position="183"/>
    </location>
</feature>